<reference evidence="2" key="1">
    <citation type="submission" date="2020-06" db="EMBL/GenBank/DDBJ databases">
        <title>Characterization of fructooligosaccharide metabolism and fructooligosaccharide-degrading enzymes in human commensal butyrate producers.</title>
        <authorList>
            <person name="Tanno H."/>
            <person name="Fujii T."/>
            <person name="Hirano K."/>
            <person name="Maeno S."/>
            <person name="Tonozuka T."/>
            <person name="Sakamoto M."/>
            <person name="Ohkuma M."/>
            <person name="Tochio T."/>
            <person name="Endo A."/>
        </authorList>
    </citation>
    <scope>NUCLEOTIDE SEQUENCE</scope>
    <source>
        <strain evidence="2">JCM 31265</strain>
    </source>
</reference>
<sequence>MKNTKQGNYRGDTYTTKKSADQIFDHAFKKMLTLSSKAVTNMINGLFGTDHNPSTTTITYHWTEHQADGTLKTTLADSILILNDKYAYHMEAQITEDNEIVFRVFSYGYGYADVNKEIHTTEFDNKPVYTLHFPEPRIIYLGDVSSSVPDELQLKLDFQNNSPYIYSVPTVKLAQLSAQELNDRKMIILIPFHLLKLRKLMNRKNGPDKTTINSLKNLVETDILQSIEINQQLGNITPSDAHQLISLTKKLYTYLYDAYTETEEVWNMIDQSLELESDALILKMEAMENTIKDMDEKMADKLAEIADKDAEIADKNAEIADKDAEIERLKAELAKHQNS</sequence>
<accession>A0AAI9NZG2</accession>
<protein>
    <recommendedName>
        <fullName evidence="4">PD-(D/E)XK nuclease family transposase</fullName>
    </recommendedName>
</protein>
<keyword evidence="1" id="KW-0175">Coiled coil</keyword>
<evidence type="ECO:0008006" key="4">
    <source>
        <dbReference type="Google" id="ProtNLM"/>
    </source>
</evidence>
<dbReference type="RefSeq" id="WP_055224610.1">
    <property type="nucleotide sequence ID" value="NZ_BLYL01000021.1"/>
</dbReference>
<dbReference type="Gene3D" id="1.20.5.170">
    <property type="match status" value="1"/>
</dbReference>
<organism evidence="2 3">
    <name type="scientific">Coprococcus eutactus</name>
    <dbReference type="NCBI Taxonomy" id="33043"/>
    <lineage>
        <taxon>Bacteria</taxon>
        <taxon>Bacillati</taxon>
        <taxon>Bacillota</taxon>
        <taxon>Clostridia</taxon>
        <taxon>Lachnospirales</taxon>
        <taxon>Lachnospiraceae</taxon>
        <taxon>Coprococcus</taxon>
    </lineage>
</organism>
<name>A0AAI9NZG2_9FIRM</name>
<dbReference type="Proteomes" id="UP000660047">
    <property type="component" value="Unassembled WGS sequence"/>
</dbReference>
<evidence type="ECO:0000256" key="1">
    <source>
        <dbReference type="SAM" id="Coils"/>
    </source>
</evidence>
<dbReference type="EMBL" id="BLYL01000021">
    <property type="protein sequence ID" value="GFO95567.1"/>
    <property type="molecule type" value="Genomic_DNA"/>
</dbReference>
<evidence type="ECO:0000313" key="3">
    <source>
        <dbReference type="Proteomes" id="UP000660047"/>
    </source>
</evidence>
<dbReference type="AlphaFoldDB" id="A0AAI9NZG2"/>
<feature type="coiled-coil region" evidence="1">
    <location>
        <begin position="277"/>
        <end position="339"/>
    </location>
</feature>
<gene>
    <name evidence="2" type="ORF">COEU31_26130</name>
</gene>
<evidence type="ECO:0000313" key="2">
    <source>
        <dbReference type="EMBL" id="GFO95567.1"/>
    </source>
</evidence>
<comment type="caution">
    <text evidence="2">The sequence shown here is derived from an EMBL/GenBank/DDBJ whole genome shotgun (WGS) entry which is preliminary data.</text>
</comment>
<proteinExistence type="predicted"/>